<protein>
    <submittedName>
        <fullName evidence="1">Uncharacterized protein</fullName>
    </submittedName>
</protein>
<gene>
    <name evidence="1" type="ORF">MUK42_35587</name>
</gene>
<name>A0A9E7JYR5_9LILI</name>
<accession>A0A9E7JYR5</accession>
<organism evidence="1 2">
    <name type="scientific">Musa troglodytarum</name>
    <name type="common">fe'i banana</name>
    <dbReference type="NCBI Taxonomy" id="320322"/>
    <lineage>
        <taxon>Eukaryota</taxon>
        <taxon>Viridiplantae</taxon>
        <taxon>Streptophyta</taxon>
        <taxon>Embryophyta</taxon>
        <taxon>Tracheophyta</taxon>
        <taxon>Spermatophyta</taxon>
        <taxon>Magnoliopsida</taxon>
        <taxon>Liliopsida</taxon>
        <taxon>Zingiberales</taxon>
        <taxon>Musaceae</taxon>
        <taxon>Musa</taxon>
    </lineage>
</organism>
<feature type="non-terminal residue" evidence="1">
    <location>
        <position position="108"/>
    </location>
</feature>
<proteinExistence type="predicted"/>
<evidence type="ECO:0000313" key="2">
    <source>
        <dbReference type="Proteomes" id="UP001055439"/>
    </source>
</evidence>
<dbReference type="Proteomes" id="UP001055439">
    <property type="component" value="Chromosome 4"/>
</dbReference>
<keyword evidence="2" id="KW-1185">Reference proteome</keyword>
<sequence length="108" mass="12095">MARAPSNQESTSFTSYNLKIHRSITSSLPPPSPNCMLLCYPQPLLLPSFCGQTLSIMERALQQRLEVLKKSSPFLLTHVCQPHKTRAKRKCFIPIVCLTSLVSLSCFS</sequence>
<dbReference type="EMBL" id="CP097506">
    <property type="protein sequence ID" value="URD99692.1"/>
    <property type="molecule type" value="Genomic_DNA"/>
</dbReference>
<reference evidence="1" key="1">
    <citation type="submission" date="2022-05" db="EMBL/GenBank/DDBJ databases">
        <title>The Musa troglodytarum L. genome provides insights into the mechanism of non-climacteric behaviour and enrichment of carotenoids.</title>
        <authorList>
            <person name="Wang J."/>
        </authorList>
    </citation>
    <scope>NUCLEOTIDE SEQUENCE</scope>
    <source>
        <tissue evidence="1">Leaf</tissue>
    </source>
</reference>
<dbReference type="AlphaFoldDB" id="A0A9E7JYR5"/>
<evidence type="ECO:0000313" key="1">
    <source>
        <dbReference type="EMBL" id="URD99692.1"/>
    </source>
</evidence>